<reference evidence="1 2" key="1">
    <citation type="submission" date="2024-04" db="EMBL/GenBank/DDBJ databases">
        <title>Luteolibacter sp. isolated from soil.</title>
        <authorList>
            <person name="An J."/>
        </authorList>
    </citation>
    <scope>NUCLEOTIDE SEQUENCE [LARGE SCALE GENOMIC DNA]</scope>
    <source>
        <strain evidence="1 2">Y139</strain>
    </source>
</reference>
<accession>A0ABU9AZK7</accession>
<name>A0ABU9AZK7_9BACT</name>
<sequence>MNVNGFPLRCPHCGGDSFKRSRLPMGGPGLSLFGFELMGEDAVVFTCRTCNRIELFGSAHTTEVDLRGKSIDCDRCGTLIPATAGVCPNCGQPK</sequence>
<dbReference type="Proteomes" id="UP001371305">
    <property type="component" value="Unassembled WGS sequence"/>
</dbReference>
<proteinExistence type="predicted"/>
<protein>
    <recommendedName>
        <fullName evidence="3">DZANK-type domain-containing protein</fullName>
    </recommendedName>
</protein>
<evidence type="ECO:0000313" key="1">
    <source>
        <dbReference type="EMBL" id="MEK7952835.1"/>
    </source>
</evidence>
<gene>
    <name evidence="1" type="ORF">WKV53_20140</name>
</gene>
<organism evidence="1 2">
    <name type="scientific">Luteolibacter soli</name>
    <dbReference type="NCBI Taxonomy" id="3135280"/>
    <lineage>
        <taxon>Bacteria</taxon>
        <taxon>Pseudomonadati</taxon>
        <taxon>Verrucomicrobiota</taxon>
        <taxon>Verrucomicrobiia</taxon>
        <taxon>Verrucomicrobiales</taxon>
        <taxon>Verrucomicrobiaceae</taxon>
        <taxon>Luteolibacter</taxon>
    </lineage>
</organism>
<evidence type="ECO:0008006" key="3">
    <source>
        <dbReference type="Google" id="ProtNLM"/>
    </source>
</evidence>
<comment type="caution">
    <text evidence="1">The sequence shown here is derived from an EMBL/GenBank/DDBJ whole genome shotgun (WGS) entry which is preliminary data.</text>
</comment>
<dbReference type="EMBL" id="JBBUKT010000008">
    <property type="protein sequence ID" value="MEK7952835.1"/>
    <property type="molecule type" value="Genomic_DNA"/>
</dbReference>
<keyword evidence="2" id="KW-1185">Reference proteome</keyword>
<evidence type="ECO:0000313" key="2">
    <source>
        <dbReference type="Proteomes" id="UP001371305"/>
    </source>
</evidence>